<name>A0AB34IL07_PRYPA</name>
<evidence type="ECO:0000313" key="3">
    <source>
        <dbReference type="Proteomes" id="UP001515480"/>
    </source>
</evidence>
<feature type="compositionally biased region" description="Polar residues" evidence="1">
    <location>
        <begin position="251"/>
        <end position="263"/>
    </location>
</feature>
<dbReference type="InterPro" id="IPR010736">
    <property type="entry name" value="SHIPPO-rpt"/>
</dbReference>
<evidence type="ECO:0000313" key="2">
    <source>
        <dbReference type="EMBL" id="KAL1500543.1"/>
    </source>
</evidence>
<evidence type="ECO:0000256" key="1">
    <source>
        <dbReference type="SAM" id="MobiDB-lite"/>
    </source>
</evidence>
<accession>A0AB34IL07</accession>
<dbReference type="Proteomes" id="UP001515480">
    <property type="component" value="Unassembled WGS sequence"/>
</dbReference>
<feature type="region of interest" description="Disordered" evidence="1">
    <location>
        <begin position="103"/>
        <end position="180"/>
    </location>
</feature>
<comment type="caution">
    <text evidence="2">The sequence shown here is derived from an EMBL/GenBank/DDBJ whole genome shotgun (WGS) entry which is preliminary data.</text>
</comment>
<feature type="compositionally biased region" description="Basic and acidic residues" evidence="1">
    <location>
        <begin position="106"/>
        <end position="116"/>
    </location>
</feature>
<feature type="compositionally biased region" description="Polar residues" evidence="1">
    <location>
        <begin position="147"/>
        <end position="165"/>
    </location>
</feature>
<keyword evidence="3" id="KW-1185">Reference proteome</keyword>
<feature type="region of interest" description="Disordered" evidence="1">
    <location>
        <begin position="1"/>
        <end position="87"/>
    </location>
</feature>
<gene>
    <name evidence="2" type="ORF">AB1Y20_013198</name>
</gene>
<proteinExistence type="predicted"/>
<dbReference type="Pfam" id="PF07004">
    <property type="entry name" value="SHIPPO-rpt"/>
    <property type="match status" value="3"/>
</dbReference>
<feature type="compositionally biased region" description="Polar residues" evidence="1">
    <location>
        <begin position="126"/>
        <end position="139"/>
    </location>
</feature>
<protein>
    <submittedName>
        <fullName evidence="2">Uncharacterized protein</fullName>
    </submittedName>
</protein>
<dbReference type="PANTHER" id="PTHR21580">
    <property type="entry name" value="SHIPPO-1-RELATED"/>
    <property type="match status" value="1"/>
</dbReference>
<dbReference type="PANTHER" id="PTHR21580:SF28">
    <property type="entry name" value="BOREALIN N-TERMINAL DOMAIN-CONTAINING PROTEIN-RELATED"/>
    <property type="match status" value="1"/>
</dbReference>
<organism evidence="2 3">
    <name type="scientific">Prymnesium parvum</name>
    <name type="common">Toxic golden alga</name>
    <dbReference type="NCBI Taxonomy" id="97485"/>
    <lineage>
        <taxon>Eukaryota</taxon>
        <taxon>Haptista</taxon>
        <taxon>Haptophyta</taxon>
        <taxon>Prymnesiophyceae</taxon>
        <taxon>Prymnesiales</taxon>
        <taxon>Prymnesiaceae</taxon>
        <taxon>Prymnesium</taxon>
    </lineage>
</organism>
<sequence length="302" mass="32075">MSALAAYGADLRPIRPGRAPRRSPVIKLGATEADQQVPGPGAYSPRDAHDSRRHSTSSWTIGKSRRQPTFEEHGSSPGPVYNLRPPSVAPQCLSARASAPRYGFGTEERLGRDRKPCTPGPGSYSPRVTCNSHTSQLSSPACGASERTLSSNAGGSWARSVQRSLATPGVGPGPMTYRPEMVRSKAPSYSIPGLGTRCLTTPGAEVSPGPAAYYPQAKSRRGGGHIGDSPHFSLTPRDEKSARFISKQHARTNQGKGTPSPQAYTPLEQLGITPYTVSNTSTHAPMYSFGSEARLCGFNSAR</sequence>
<feature type="region of interest" description="Disordered" evidence="1">
    <location>
        <begin position="209"/>
        <end position="267"/>
    </location>
</feature>
<dbReference type="InterPro" id="IPR051291">
    <property type="entry name" value="CIMAP"/>
</dbReference>
<dbReference type="EMBL" id="JBGBPQ010000023">
    <property type="protein sequence ID" value="KAL1500543.1"/>
    <property type="molecule type" value="Genomic_DNA"/>
</dbReference>
<reference evidence="2 3" key="1">
    <citation type="journal article" date="2024" name="Science">
        <title>Giant polyketide synthase enzymes in the biosynthesis of giant marine polyether toxins.</title>
        <authorList>
            <person name="Fallon T.R."/>
            <person name="Shende V.V."/>
            <person name="Wierzbicki I.H."/>
            <person name="Pendleton A.L."/>
            <person name="Watervoot N.F."/>
            <person name="Auber R.P."/>
            <person name="Gonzalez D.J."/>
            <person name="Wisecaver J.H."/>
            <person name="Moore B.S."/>
        </authorList>
    </citation>
    <scope>NUCLEOTIDE SEQUENCE [LARGE SCALE GENOMIC DNA]</scope>
    <source>
        <strain evidence="2 3">12B1</strain>
    </source>
</reference>
<dbReference type="AlphaFoldDB" id="A0AB34IL07"/>